<evidence type="ECO:0000313" key="2">
    <source>
        <dbReference type="EMBL" id="RPD52901.1"/>
    </source>
</evidence>
<organism evidence="2 3">
    <name type="scientific">Lentinus tigrinus ALCF2SS1-6</name>
    <dbReference type="NCBI Taxonomy" id="1328759"/>
    <lineage>
        <taxon>Eukaryota</taxon>
        <taxon>Fungi</taxon>
        <taxon>Dikarya</taxon>
        <taxon>Basidiomycota</taxon>
        <taxon>Agaricomycotina</taxon>
        <taxon>Agaricomycetes</taxon>
        <taxon>Polyporales</taxon>
        <taxon>Polyporaceae</taxon>
        <taxon>Lentinus</taxon>
    </lineage>
</organism>
<feature type="region of interest" description="Disordered" evidence="1">
    <location>
        <begin position="1"/>
        <end position="36"/>
    </location>
</feature>
<dbReference type="EMBL" id="ML122335">
    <property type="protein sequence ID" value="RPD52901.1"/>
    <property type="molecule type" value="Genomic_DNA"/>
</dbReference>
<accession>A0A5C2RP53</accession>
<sequence length="174" mass="19996">MMYEANPELAADSKALSLDETDIPAKAPRKTAKTPPVRVNCKPLPPKEEYDTPRSTGIYYYGFYVGNGSIEKYGVKVNPELANADESLQYQYGLNYLRALVRDRDESLRVHLAVIRRRHKKAMPFITQRKQAPLLALFPLEWEAYVNRMSARKVEKLAKALGCRPEWFEIAMFI</sequence>
<name>A0A5C2RP53_9APHY</name>
<dbReference type="AlphaFoldDB" id="A0A5C2RP53"/>
<keyword evidence="3" id="KW-1185">Reference proteome</keyword>
<protein>
    <submittedName>
        <fullName evidence="2">Uncharacterized protein</fullName>
    </submittedName>
</protein>
<evidence type="ECO:0000256" key="1">
    <source>
        <dbReference type="SAM" id="MobiDB-lite"/>
    </source>
</evidence>
<gene>
    <name evidence="2" type="ORF">L227DRAFT_658580</name>
</gene>
<dbReference type="Proteomes" id="UP000313359">
    <property type="component" value="Unassembled WGS sequence"/>
</dbReference>
<evidence type="ECO:0000313" key="3">
    <source>
        <dbReference type="Proteomes" id="UP000313359"/>
    </source>
</evidence>
<proteinExistence type="predicted"/>
<feature type="non-terminal residue" evidence="2">
    <location>
        <position position="1"/>
    </location>
</feature>
<reference evidence="2" key="1">
    <citation type="journal article" date="2018" name="Genome Biol. Evol.">
        <title>Genomics and development of Lentinus tigrinus, a white-rot wood-decaying mushroom with dimorphic fruiting bodies.</title>
        <authorList>
            <person name="Wu B."/>
            <person name="Xu Z."/>
            <person name="Knudson A."/>
            <person name="Carlson A."/>
            <person name="Chen N."/>
            <person name="Kovaka S."/>
            <person name="LaButti K."/>
            <person name="Lipzen A."/>
            <person name="Pennachio C."/>
            <person name="Riley R."/>
            <person name="Schakwitz W."/>
            <person name="Umezawa K."/>
            <person name="Ohm R.A."/>
            <person name="Grigoriev I.V."/>
            <person name="Nagy L.G."/>
            <person name="Gibbons J."/>
            <person name="Hibbett D."/>
        </authorList>
    </citation>
    <scope>NUCLEOTIDE SEQUENCE [LARGE SCALE GENOMIC DNA]</scope>
    <source>
        <strain evidence="2">ALCF2SS1-6</strain>
    </source>
</reference>
<dbReference type="OrthoDB" id="2609391at2759"/>